<sequence>MQQEAIMQNSAVFTGDIVRSTQMGREALQDVFAALEGAAKAIAQWSGSETAFERFRGDGWQMALPETYALRGALVVRAAVRSTGKGHDTRIGIGLGAADFSNGNLASGEGDAFLSSGRALDGIGRGPRMAAPDAPALLQIALPLADRIAQGWTPKQAQVAFALLAPDAPTQEALALTLERSRQMTQKQADAAGVSALLDSCTLYETPQKQPN</sequence>
<protein>
    <submittedName>
        <fullName evidence="1">Uncharacterized protein</fullName>
    </submittedName>
</protein>
<dbReference type="Proteomes" id="UP000027734">
    <property type="component" value="Unassembled WGS sequence"/>
</dbReference>
<accession>A0A073ILF7</accession>
<proteinExistence type="predicted"/>
<dbReference type="eggNOG" id="COG2114">
    <property type="taxonomic scope" value="Bacteria"/>
</dbReference>
<reference evidence="1 2" key="1">
    <citation type="submission" date="2014-01" db="EMBL/GenBank/DDBJ databases">
        <title>Sulfitobacter donghicola JCM 14565 Genome Sequencing.</title>
        <authorList>
            <person name="Lai Q."/>
            <person name="Hong Z."/>
        </authorList>
    </citation>
    <scope>NUCLEOTIDE SEQUENCE [LARGE SCALE GENOMIC DNA]</scope>
    <source>
        <strain evidence="1 2">JCM 14565</strain>
    </source>
</reference>
<organism evidence="1 2">
    <name type="scientific">Sulfitobacter donghicola DSW-25 = KCTC 12864 = JCM 14565</name>
    <dbReference type="NCBI Taxonomy" id="1300350"/>
    <lineage>
        <taxon>Bacteria</taxon>
        <taxon>Pseudomonadati</taxon>
        <taxon>Pseudomonadota</taxon>
        <taxon>Alphaproteobacteria</taxon>
        <taxon>Rhodobacterales</taxon>
        <taxon>Roseobacteraceae</taxon>
        <taxon>Sulfitobacter</taxon>
    </lineage>
</organism>
<comment type="caution">
    <text evidence="1">The sequence shown here is derived from an EMBL/GenBank/DDBJ whole genome shotgun (WGS) entry which is preliminary data.</text>
</comment>
<evidence type="ECO:0000313" key="1">
    <source>
        <dbReference type="EMBL" id="KEJ90341.1"/>
    </source>
</evidence>
<name>A0A073ILF7_9RHOB</name>
<keyword evidence="2" id="KW-1185">Reference proteome</keyword>
<dbReference type="STRING" id="1300350.Z948_248"/>
<gene>
    <name evidence="1" type="ORF">DSW25_08795</name>
</gene>
<dbReference type="AlphaFoldDB" id="A0A073ILF7"/>
<evidence type="ECO:0000313" key="2">
    <source>
        <dbReference type="Proteomes" id="UP000027734"/>
    </source>
</evidence>
<dbReference type="EMBL" id="JAMC01000002">
    <property type="protein sequence ID" value="KEJ90341.1"/>
    <property type="molecule type" value="Genomic_DNA"/>
</dbReference>